<evidence type="ECO:0000256" key="3">
    <source>
        <dbReference type="ARBA" id="ARBA00023237"/>
    </source>
</evidence>
<comment type="caution">
    <text evidence="4">The sequence shown here is derived from an EMBL/GenBank/DDBJ whole genome shotgun (WGS) entry which is preliminary data.</text>
</comment>
<keyword evidence="3" id="KW-0998">Cell outer membrane</keyword>
<name>A0A9D8L1Q8_9GAMM</name>
<gene>
    <name evidence="4" type="ORF">J0H45_11205</name>
</gene>
<dbReference type="InterPro" id="IPR036942">
    <property type="entry name" value="Beta-barrel_TonB_sf"/>
</dbReference>
<proteinExistence type="predicted"/>
<dbReference type="EMBL" id="JAFKMG010001005">
    <property type="protein sequence ID" value="MBN8799897.1"/>
    <property type="molecule type" value="Genomic_DNA"/>
</dbReference>
<dbReference type="PANTHER" id="PTHR47234">
    <property type="match status" value="1"/>
</dbReference>
<evidence type="ECO:0000313" key="5">
    <source>
        <dbReference type="Proteomes" id="UP000664815"/>
    </source>
</evidence>
<feature type="non-terminal residue" evidence="4">
    <location>
        <position position="1"/>
    </location>
</feature>
<dbReference type="Proteomes" id="UP000664815">
    <property type="component" value="Unassembled WGS sequence"/>
</dbReference>
<dbReference type="GO" id="GO:0009279">
    <property type="term" value="C:cell outer membrane"/>
    <property type="evidence" value="ECO:0007669"/>
    <property type="project" value="UniProtKB-SubCell"/>
</dbReference>
<dbReference type="SUPFAM" id="SSF56935">
    <property type="entry name" value="Porins"/>
    <property type="match status" value="1"/>
</dbReference>
<keyword evidence="2" id="KW-0472">Membrane</keyword>
<evidence type="ECO:0008006" key="6">
    <source>
        <dbReference type="Google" id="ProtNLM"/>
    </source>
</evidence>
<dbReference type="AlphaFoldDB" id="A0A9D8L1Q8"/>
<accession>A0A9D8L1Q8</accession>
<dbReference type="Gene3D" id="2.40.170.20">
    <property type="entry name" value="TonB-dependent receptor, beta-barrel domain"/>
    <property type="match status" value="1"/>
</dbReference>
<evidence type="ECO:0000256" key="1">
    <source>
        <dbReference type="ARBA" id="ARBA00004442"/>
    </source>
</evidence>
<dbReference type="PANTHER" id="PTHR47234:SF2">
    <property type="entry name" value="TONB-DEPENDENT RECEPTOR"/>
    <property type="match status" value="1"/>
</dbReference>
<evidence type="ECO:0000256" key="2">
    <source>
        <dbReference type="ARBA" id="ARBA00023136"/>
    </source>
</evidence>
<protein>
    <recommendedName>
        <fullName evidence="6">TonB-dependent receptor</fullName>
    </recommendedName>
</protein>
<sequence>FGRFTFAVDYYRYEQEGIIGLFGEGNALILDYVLRQQGGSNADVVRADPTADDIARYAGTGLDAAGKVLYVKDQYVNLEPQTVRGVDYTFRWASPETRAGRFDVTLNGTRLIEFYRQRSPALQALEDAKATGLVDPSIRVTGGGNLIGNGGNPQWKWSGTLTWRYQQLSVGASARYSSSFVENGLVLADGTPWTVKSQTLANAFVKYDLKGDGWMDGLSLKLGANNLANKRPPVSSDGFGYSSAVYQAYPRYWYVNVTKAF</sequence>
<comment type="subcellular location">
    <subcellularLocation>
        <location evidence="1">Cell outer membrane</location>
    </subcellularLocation>
</comment>
<evidence type="ECO:0000313" key="4">
    <source>
        <dbReference type="EMBL" id="MBN8799897.1"/>
    </source>
</evidence>
<reference evidence="4" key="1">
    <citation type="submission" date="2021-02" db="EMBL/GenBank/DDBJ databases">
        <title>Thiocyanate and organic carbon inputs drive convergent selection for specific autotrophic Afipia and Thiobacillus strains within complex microbiomes.</title>
        <authorList>
            <person name="Huddy R.J."/>
            <person name="Sachdeva R."/>
            <person name="Kadzinga F."/>
            <person name="Kantor R.S."/>
            <person name="Harrison S.T.L."/>
            <person name="Banfield J.F."/>
        </authorList>
    </citation>
    <scope>NUCLEOTIDE SEQUENCE</scope>
    <source>
        <strain evidence="4">SCN18_10_11_15_R1_P_69_7</strain>
    </source>
</reference>
<organism evidence="4 5">
    <name type="scientific">Stenotrophomonas nitritireducens</name>
    <dbReference type="NCBI Taxonomy" id="83617"/>
    <lineage>
        <taxon>Bacteria</taxon>
        <taxon>Pseudomonadati</taxon>
        <taxon>Pseudomonadota</taxon>
        <taxon>Gammaproteobacteria</taxon>
        <taxon>Lysobacterales</taxon>
        <taxon>Lysobacteraceae</taxon>
        <taxon>Stenotrophomonas</taxon>
    </lineage>
</organism>